<dbReference type="EMBL" id="MGGL01000004">
    <property type="protein sequence ID" value="OGM27422.1"/>
    <property type="molecule type" value="Genomic_DNA"/>
</dbReference>
<accession>A0A1F7YJH9</accession>
<gene>
    <name evidence="1" type="ORF">A2628_01310</name>
</gene>
<organism evidence="1 2">
    <name type="scientific">Candidatus Woesebacteria bacterium RIFCSPHIGHO2_01_FULL_40_22</name>
    <dbReference type="NCBI Taxonomy" id="1802499"/>
    <lineage>
        <taxon>Bacteria</taxon>
        <taxon>Candidatus Woeseibacteriota</taxon>
    </lineage>
</organism>
<reference evidence="1 2" key="1">
    <citation type="journal article" date="2016" name="Nat. Commun.">
        <title>Thousands of microbial genomes shed light on interconnected biogeochemical processes in an aquifer system.</title>
        <authorList>
            <person name="Anantharaman K."/>
            <person name="Brown C.T."/>
            <person name="Hug L.A."/>
            <person name="Sharon I."/>
            <person name="Castelle C.J."/>
            <person name="Probst A.J."/>
            <person name="Thomas B.C."/>
            <person name="Singh A."/>
            <person name="Wilkins M.J."/>
            <person name="Karaoz U."/>
            <person name="Brodie E.L."/>
            <person name="Williams K.H."/>
            <person name="Hubbard S.S."/>
            <person name="Banfield J.F."/>
        </authorList>
    </citation>
    <scope>NUCLEOTIDE SEQUENCE [LARGE SCALE GENOMIC DNA]</scope>
</reference>
<name>A0A1F7YJH9_9BACT</name>
<evidence type="ECO:0000313" key="1">
    <source>
        <dbReference type="EMBL" id="OGM27422.1"/>
    </source>
</evidence>
<sequence>MGVKQYSPTSIKHVNNLLEILKGVRDVYAKCIKIKLEYFMNQSSVQCPFCKGKNIGDALPSWKRRLFYIFIATAKRYTPDNERLKYCYKCRDCGFTWENKKANFPM</sequence>
<proteinExistence type="predicted"/>
<comment type="caution">
    <text evidence="1">The sequence shown here is derived from an EMBL/GenBank/DDBJ whole genome shotgun (WGS) entry which is preliminary data.</text>
</comment>
<dbReference type="AlphaFoldDB" id="A0A1F7YJH9"/>
<protein>
    <submittedName>
        <fullName evidence="1">Uncharacterized protein</fullName>
    </submittedName>
</protein>
<dbReference type="Proteomes" id="UP000179221">
    <property type="component" value="Unassembled WGS sequence"/>
</dbReference>
<evidence type="ECO:0000313" key="2">
    <source>
        <dbReference type="Proteomes" id="UP000179221"/>
    </source>
</evidence>